<feature type="non-terminal residue" evidence="1">
    <location>
        <position position="1"/>
    </location>
</feature>
<proteinExistence type="predicted"/>
<dbReference type="RefSeq" id="WP_231552830.1">
    <property type="nucleotide sequence ID" value="NZ_JRNS01000424.1"/>
</dbReference>
<comment type="caution">
    <text evidence="1">The sequence shown here is derived from an EMBL/GenBank/DDBJ whole genome shotgun (WGS) entry which is preliminary data.</text>
</comment>
<sequence>RRVRLLVDLVDKYLSIQVKKLTVIKEIKEPLVRFLLVLTALRSLEFKAHIKVQVLILHFAVFTAQDL</sequence>
<dbReference type="Proteomes" id="UP000029578">
    <property type="component" value="Unassembled WGS sequence"/>
</dbReference>
<name>A0A096AGD3_9BACT</name>
<dbReference type="AlphaFoldDB" id="A0A096AGD3"/>
<reference evidence="1 2" key="1">
    <citation type="submission" date="2014-07" db="EMBL/GenBank/DDBJ databases">
        <authorList>
            <person name="McCorrison J."/>
            <person name="Sanka R."/>
            <person name="Torralba M."/>
            <person name="Gillis M."/>
            <person name="Haft D.H."/>
            <person name="Methe B."/>
            <person name="Sutton G."/>
            <person name="Nelson K.E."/>
        </authorList>
    </citation>
    <scope>NUCLEOTIDE SEQUENCE [LARGE SCALE GENOMIC DNA]</scope>
    <source>
        <strain evidence="1 2">DNF00666</strain>
    </source>
</reference>
<accession>A0A096AGD3</accession>
<evidence type="ECO:0000313" key="2">
    <source>
        <dbReference type="Proteomes" id="UP000029578"/>
    </source>
</evidence>
<organism evidence="1 2">
    <name type="scientific">Prevotella melaninogenica DNF00666</name>
    <dbReference type="NCBI Taxonomy" id="1401073"/>
    <lineage>
        <taxon>Bacteria</taxon>
        <taxon>Pseudomonadati</taxon>
        <taxon>Bacteroidota</taxon>
        <taxon>Bacteroidia</taxon>
        <taxon>Bacteroidales</taxon>
        <taxon>Prevotellaceae</taxon>
        <taxon>Prevotella</taxon>
    </lineage>
</organism>
<dbReference type="EMBL" id="JRNS01000424">
    <property type="protein sequence ID" value="KGF46198.1"/>
    <property type="molecule type" value="Genomic_DNA"/>
</dbReference>
<protein>
    <submittedName>
        <fullName evidence="1">Uncharacterized protein</fullName>
    </submittedName>
</protein>
<evidence type="ECO:0000313" key="1">
    <source>
        <dbReference type="EMBL" id="KGF46198.1"/>
    </source>
</evidence>
<gene>
    <name evidence="1" type="ORF">HMPREF0661_08615</name>
</gene>